<keyword evidence="6 8" id="KW-0342">GTP-binding</keyword>
<dbReference type="AlphaFoldDB" id="A0A4S5BXF4"/>
<dbReference type="GO" id="GO:0005525">
    <property type="term" value="F:GTP binding"/>
    <property type="evidence" value="ECO:0007669"/>
    <property type="project" value="UniProtKB-UniRule"/>
</dbReference>
<feature type="binding site" evidence="8">
    <location>
        <begin position="56"/>
        <end position="60"/>
    </location>
    <ligand>
        <name>GTP</name>
        <dbReference type="ChEBI" id="CHEBI:37565"/>
        <label>1</label>
    </ligand>
</feature>
<dbReference type="SUPFAM" id="SSF52540">
    <property type="entry name" value="P-loop containing nucleoside triphosphate hydrolases"/>
    <property type="match status" value="2"/>
</dbReference>
<evidence type="ECO:0000259" key="11">
    <source>
        <dbReference type="PROSITE" id="PS51712"/>
    </source>
</evidence>
<dbReference type="Pfam" id="PF01926">
    <property type="entry name" value="MMR_HSR1"/>
    <property type="match status" value="2"/>
</dbReference>
<dbReference type="GO" id="GO:0042254">
    <property type="term" value="P:ribosome biogenesis"/>
    <property type="evidence" value="ECO:0007669"/>
    <property type="project" value="UniProtKB-KW"/>
</dbReference>
<proteinExistence type="inferred from homology"/>
<evidence type="ECO:0000256" key="8">
    <source>
        <dbReference type="HAMAP-Rule" id="MF_00195"/>
    </source>
</evidence>
<feature type="domain" description="EngA-type G" evidence="11">
    <location>
        <begin position="184"/>
        <end position="357"/>
    </location>
</feature>
<evidence type="ECO:0000256" key="6">
    <source>
        <dbReference type="ARBA" id="ARBA00023134"/>
    </source>
</evidence>
<feature type="domain" description="EngA-type G" evidence="11">
    <location>
        <begin position="3"/>
        <end position="167"/>
    </location>
</feature>
<evidence type="ECO:0000256" key="7">
    <source>
        <dbReference type="ARBA" id="ARBA00032345"/>
    </source>
</evidence>
<dbReference type="InterPro" id="IPR005225">
    <property type="entry name" value="Small_GTP-bd"/>
</dbReference>
<evidence type="ECO:0000256" key="5">
    <source>
        <dbReference type="ARBA" id="ARBA00022741"/>
    </source>
</evidence>
<dbReference type="NCBIfam" id="TIGR03594">
    <property type="entry name" value="GTPase_EngA"/>
    <property type="match status" value="1"/>
</dbReference>
<dbReference type="InterPro" id="IPR016484">
    <property type="entry name" value="GTPase_Der"/>
</dbReference>
<feature type="binding site" evidence="8">
    <location>
        <begin position="237"/>
        <end position="241"/>
    </location>
    <ligand>
        <name>GTP</name>
        <dbReference type="ChEBI" id="CHEBI:37565"/>
        <label>2</label>
    </ligand>
</feature>
<dbReference type="Gene3D" id="3.40.50.300">
    <property type="entry name" value="P-loop containing nucleotide triphosphate hydrolases"/>
    <property type="match status" value="2"/>
</dbReference>
<dbReference type="Proteomes" id="UP000306236">
    <property type="component" value="Unassembled WGS sequence"/>
</dbReference>
<keyword evidence="4 10" id="KW-0677">Repeat</keyword>
<reference evidence="12 13" key="1">
    <citation type="submission" date="2019-04" db="EMBL/GenBank/DDBJ databases">
        <title>Lampropedia sp YIM MLB12 draf genome.</title>
        <authorList>
            <person name="Wang Y.-X."/>
        </authorList>
    </citation>
    <scope>NUCLEOTIDE SEQUENCE [LARGE SCALE GENOMIC DNA]</scope>
    <source>
        <strain evidence="12 13">YIM MLB12</strain>
    </source>
</reference>
<evidence type="ECO:0000313" key="12">
    <source>
        <dbReference type="EMBL" id="THJ36113.1"/>
    </source>
</evidence>
<organism evidence="12 13">
    <name type="scientific">Lampropedia aestuarii</name>
    <dbReference type="NCBI Taxonomy" id="2562762"/>
    <lineage>
        <taxon>Bacteria</taxon>
        <taxon>Pseudomonadati</taxon>
        <taxon>Pseudomonadota</taxon>
        <taxon>Betaproteobacteria</taxon>
        <taxon>Burkholderiales</taxon>
        <taxon>Comamonadaceae</taxon>
        <taxon>Lampropedia</taxon>
    </lineage>
</organism>
<dbReference type="EMBL" id="SSWX01000002">
    <property type="protein sequence ID" value="THJ36113.1"/>
    <property type="molecule type" value="Genomic_DNA"/>
</dbReference>
<protein>
    <recommendedName>
        <fullName evidence="2 8">GTPase Der</fullName>
    </recommendedName>
    <alternativeName>
        <fullName evidence="7 8">GTP-binding protein EngA</fullName>
    </alternativeName>
</protein>
<feature type="binding site" evidence="8">
    <location>
        <begin position="302"/>
        <end position="305"/>
    </location>
    <ligand>
        <name>GTP</name>
        <dbReference type="ChEBI" id="CHEBI:37565"/>
        <label>2</label>
    </ligand>
</feature>
<keyword evidence="3 8" id="KW-0690">Ribosome biogenesis</keyword>
<comment type="function">
    <text evidence="8 10">GTPase that plays an essential role in the late steps of ribosome biogenesis.</text>
</comment>
<dbReference type="InterPro" id="IPR006073">
    <property type="entry name" value="GTP-bd"/>
</dbReference>
<dbReference type="Gene3D" id="3.30.300.20">
    <property type="match status" value="1"/>
</dbReference>
<evidence type="ECO:0000313" key="13">
    <source>
        <dbReference type="Proteomes" id="UP000306236"/>
    </source>
</evidence>
<dbReference type="FunFam" id="3.30.300.20:FF:000004">
    <property type="entry name" value="GTPase Der"/>
    <property type="match status" value="1"/>
</dbReference>
<evidence type="ECO:0000256" key="9">
    <source>
        <dbReference type="PROSITE-ProRule" id="PRU01049"/>
    </source>
</evidence>
<dbReference type="PROSITE" id="PS51712">
    <property type="entry name" value="G_ENGA"/>
    <property type="match status" value="2"/>
</dbReference>
<feature type="binding site" evidence="8">
    <location>
        <begin position="9"/>
        <end position="16"/>
    </location>
    <ligand>
        <name>GTP</name>
        <dbReference type="ChEBI" id="CHEBI:37565"/>
        <label>1</label>
    </ligand>
</feature>
<dbReference type="FunFam" id="3.40.50.300:FF:000057">
    <property type="entry name" value="GTPase Der"/>
    <property type="match status" value="1"/>
</dbReference>
<gene>
    <name evidence="8" type="primary">der</name>
    <name evidence="12" type="ORF">E8K88_02265</name>
</gene>
<accession>A0A4S5BXF4</accession>
<dbReference type="InterPro" id="IPR015946">
    <property type="entry name" value="KH_dom-like_a/b"/>
</dbReference>
<dbReference type="InterPro" id="IPR031166">
    <property type="entry name" value="G_ENGA"/>
</dbReference>
<dbReference type="RefSeq" id="WP_136405019.1">
    <property type="nucleotide sequence ID" value="NZ_JARXRQ010000001.1"/>
</dbReference>
<dbReference type="HAMAP" id="MF_00195">
    <property type="entry name" value="GTPase_Der"/>
    <property type="match status" value="1"/>
</dbReference>
<evidence type="ECO:0000256" key="4">
    <source>
        <dbReference type="ARBA" id="ARBA00022737"/>
    </source>
</evidence>
<keyword evidence="13" id="KW-1185">Reference proteome</keyword>
<evidence type="ECO:0000256" key="10">
    <source>
        <dbReference type="RuleBase" id="RU004481"/>
    </source>
</evidence>
<keyword evidence="5 8" id="KW-0547">Nucleotide-binding</keyword>
<dbReference type="OrthoDB" id="9805918at2"/>
<evidence type="ECO:0000256" key="1">
    <source>
        <dbReference type="ARBA" id="ARBA00008279"/>
    </source>
</evidence>
<dbReference type="GO" id="GO:0043022">
    <property type="term" value="F:ribosome binding"/>
    <property type="evidence" value="ECO:0007669"/>
    <property type="project" value="TreeGrafter"/>
</dbReference>
<dbReference type="CDD" id="cd01895">
    <property type="entry name" value="EngA2"/>
    <property type="match status" value="1"/>
</dbReference>
<dbReference type="InterPro" id="IPR032859">
    <property type="entry name" value="KH_dom-like"/>
</dbReference>
<comment type="similarity">
    <text evidence="1 8 9 10">Belongs to the TRAFAC class TrmE-Era-EngA-EngB-Septin-like GTPase superfamily. EngA (Der) GTPase family.</text>
</comment>
<dbReference type="PANTHER" id="PTHR43834">
    <property type="entry name" value="GTPASE DER"/>
    <property type="match status" value="1"/>
</dbReference>
<comment type="caution">
    <text evidence="12">The sequence shown here is derived from an EMBL/GenBank/DDBJ whole genome shotgun (WGS) entry which is preliminary data.</text>
</comment>
<feature type="binding site" evidence="8">
    <location>
        <begin position="119"/>
        <end position="122"/>
    </location>
    <ligand>
        <name>GTP</name>
        <dbReference type="ChEBI" id="CHEBI:37565"/>
        <label>1</label>
    </ligand>
</feature>
<comment type="subunit">
    <text evidence="8">Associates with the 50S ribosomal subunit.</text>
</comment>
<dbReference type="PANTHER" id="PTHR43834:SF6">
    <property type="entry name" value="GTPASE DER"/>
    <property type="match status" value="1"/>
</dbReference>
<dbReference type="FunFam" id="3.40.50.300:FF:000040">
    <property type="entry name" value="GTPase Der"/>
    <property type="match status" value="1"/>
</dbReference>
<name>A0A4S5BXF4_9BURK</name>
<feature type="binding site" evidence="8">
    <location>
        <begin position="190"/>
        <end position="197"/>
    </location>
    <ligand>
        <name>GTP</name>
        <dbReference type="ChEBI" id="CHEBI:37565"/>
        <label>2</label>
    </ligand>
</feature>
<dbReference type="InterPro" id="IPR027417">
    <property type="entry name" value="P-loop_NTPase"/>
</dbReference>
<dbReference type="PIRSF" id="PIRSF006485">
    <property type="entry name" value="GTP-binding_EngA"/>
    <property type="match status" value="1"/>
</dbReference>
<dbReference type="CDD" id="cd01894">
    <property type="entry name" value="EngA1"/>
    <property type="match status" value="1"/>
</dbReference>
<sequence>MLPVIALVGRPNVGKSTLFNRLTRTRDAIVADFAGLTRDRHYGTALLDKRQYIVIDTGGLEDSSEGPIFEKMASQTWQAIAEADLVIFLVDGRAGLTGQDQEIGRELRKINKPTLLVANKAEGMKDSAQLAEFYELGLGDVYAVSAAHGQGVRDMLQMAVDKLPPEFDPVDGDEAEVDPEDTTIRIAVAGRPNAGKSTLINAWLGEERLVAFDMPGTTRDAIRVPFQRGEQRYELIDTAGLRRKGQVFEAIEKFSVVKTLQAIEGAQVVVLVIDATQGVTDQDAHIAGFILEAGRAVVIAVNKWDSLDRYQREQLERSIELRLSFMKFAALKHISALKRQGLGPLWTAIDAAYAAATRKMPTAKLTRLLQEAVQYQAPRKAGMYRPKPRYAHQGGMNPPIIVIHGNSLDHLSQSYQRFLETWFRKAFKLEGTPLRIELRTSDNPYVDKK</sequence>
<evidence type="ECO:0000256" key="2">
    <source>
        <dbReference type="ARBA" id="ARBA00020953"/>
    </source>
</evidence>
<dbReference type="Pfam" id="PF14714">
    <property type="entry name" value="KH_dom-like"/>
    <property type="match status" value="1"/>
</dbReference>
<evidence type="ECO:0000256" key="3">
    <source>
        <dbReference type="ARBA" id="ARBA00022517"/>
    </source>
</evidence>
<dbReference type="NCBIfam" id="TIGR00231">
    <property type="entry name" value="small_GTP"/>
    <property type="match status" value="2"/>
</dbReference>
<dbReference type="PRINTS" id="PR00326">
    <property type="entry name" value="GTP1OBG"/>
</dbReference>